<keyword evidence="3" id="KW-1185">Reference proteome</keyword>
<protein>
    <recommendedName>
        <fullName evidence="1">Toxin VasX N-terminal region domain-containing protein</fullName>
    </recommendedName>
</protein>
<name>A0ABM7GRV6_9GAMM</name>
<dbReference type="CDD" id="cd20708">
    <property type="entry name" value="MIX_IV"/>
    <property type="match status" value="1"/>
</dbReference>
<sequence>MSAFERPTDDRDDGALAAHELPCRDSEDGATCPLLQGKVQLLPLRYGLVEELEPGCSMPYALSARPLGLRLLRNGYLYILDGETNELAEYEFRDQGDTITGGKLDYETDRTLYVCFSEVEWTDAKRAQVQESEEDRDAFMQAVNLEGANPISGGGEHLITTAQAEEWVAEFAEDAELEAPEDGYEQEGEAYHWENDHYYHKTRLGKLLAQHDVEDRDECLCLIVRDDLGVMRDLAQFQDNVVDWHEEWETEKEGKTKRDYVLGSYIDSLITVNEDRLLMRAQGGDEEAVALFEDTNEAQRQTIYDHLLAKRDYQGAIPTGTEEHWRDKRYADNEYVQTFLAMRDSLGNELYDKHRDLITRLNLETFHTLNGRSLGQRGINQLIDRGQIEQTLETEGAKLSRWSSLLDAVSHDRADMLSQSRFQKAAWYFDPQDEQQLALAFETEYACTRDICRNDETIDAIGDWLEQHPEFDRPLFHTLTLQDQAAMALELGSLVSASYGVGTRSVKLLENLDEWAERLHVLEQGKLPDIIELPDEVHSTAILARENLTPAIGRGIARAMESIALALEGNGELPPLRKFSETYPKPWGTA</sequence>
<proteinExistence type="predicted"/>
<dbReference type="InterPro" id="IPR046864">
    <property type="entry name" value="VasX_N"/>
</dbReference>
<gene>
    <name evidence="2" type="ORF">HORIV_57950</name>
</gene>
<dbReference type="EMBL" id="AP019416">
    <property type="protein sequence ID" value="BBI53374.1"/>
    <property type="molecule type" value="Genomic_DNA"/>
</dbReference>
<organism evidence="2 3">
    <name type="scientific">Vreelandella olivaria</name>
    <dbReference type="NCBI Taxonomy" id="390919"/>
    <lineage>
        <taxon>Bacteria</taxon>
        <taxon>Pseudomonadati</taxon>
        <taxon>Pseudomonadota</taxon>
        <taxon>Gammaproteobacteria</taxon>
        <taxon>Oceanospirillales</taxon>
        <taxon>Halomonadaceae</taxon>
        <taxon>Vreelandella</taxon>
    </lineage>
</organism>
<dbReference type="Proteomes" id="UP000289555">
    <property type="component" value="Chromosome"/>
</dbReference>
<feature type="domain" description="Toxin VasX N-terminal region" evidence="1">
    <location>
        <begin position="32"/>
        <end position="97"/>
    </location>
</feature>
<reference evidence="3" key="1">
    <citation type="journal article" date="2019" name="Microbiol. Resour. Announc.">
        <title>Complete Genome Sequence of Halomonas olivaria, a Moderately Halophilic Bacterium Isolated from Olive Processing Effluents, Obtained by Nanopore Sequencing.</title>
        <authorList>
            <person name="Nagata S."/>
            <person name="Ii K.M."/>
            <person name="Tsukimi T."/>
            <person name="Miura M.C."/>
            <person name="Galipon J."/>
            <person name="Arakawa K."/>
        </authorList>
    </citation>
    <scope>NUCLEOTIDE SEQUENCE [LARGE SCALE GENOMIC DNA]</scope>
    <source>
        <strain evidence="3">TYRC17</strain>
    </source>
</reference>
<dbReference type="Pfam" id="PF20249">
    <property type="entry name" value="VasX_N"/>
    <property type="match status" value="2"/>
</dbReference>
<evidence type="ECO:0000259" key="1">
    <source>
        <dbReference type="Pfam" id="PF20249"/>
    </source>
</evidence>
<accession>A0ABM7GRV6</accession>
<evidence type="ECO:0000313" key="2">
    <source>
        <dbReference type="EMBL" id="BBI53374.1"/>
    </source>
</evidence>
<feature type="domain" description="Toxin VasX N-terminal region" evidence="1">
    <location>
        <begin position="107"/>
        <end position="147"/>
    </location>
</feature>
<evidence type="ECO:0000313" key="3">
    <source>
        <dbReference type="Proteomes" id="UP000289555"/>
    </source>
</evidence>